<dbReference type="EMBL" id="CM020618">
    <property type="protein sequence ID" value="KAK1858456.1"/>
    <property type="molecule type" value="Genomic_DNA"/>
</dbReference>
<accession>A0ACC3BLW3</accession>
<name>A0ACC3BLW3_PYRYE</name>
<gene>
    <name evidence="1" type="ORF">I4F81_001061</name>
</gene>
<organism evidence="1 2">
    <name type="scientific">Pyropia yezoensis</name>
    <name type="common">Susabi-nori</name>
    <name type="synonym">Porphyra yezoensis</name>
    <dbReference type="NCBI Taxonomy" id="2788"/>
    <lineage>
        <taxon>Eukaryota</taxon>
        <taxon>Rhodophyta</taxon>
        <taxon>Bangiophyceae</taxon>
        <taxon>Bangiales</taxon>
        <taxon>Bangiaceae</taxon>
        <taxon>Pyropia</taxon>
    </lineage>
</organism>
<evidence type="ECO:0000313" key="2">
    <source>
        <dbReference type="Proteomes" id="UP000798662"/>
    </source>
</evidence>
<evidence type="ECO:0000313" key="1">
    <source>
        <dbReference type="EMBL" id="KAK1858456.1"/>
    </source>
</evidence>
<comment type="caution">
    <text evidence="1">The sequence shown here is derived from an EMBL/GenBank/DDBJ whole genome shotgun (WGS) entry which is preliminary data.</text>
</comment>
<keyword evidence="2" id="KW-1185">Reference proteome</keyword>
<reference evidence="1" key="1">
    <citation type="submission" date="2019-11" db="EMBL/GenBank/DDBJ databases">
        <title>Nori genome reveals adaptations in red seaweeds to the harsh intertidal environment.</title>
        <authorList>
            <person name="Wang D."/>
            <person name="Mao Y."/>
        </authorList>
    </citation>
    <scope>NUCLEOTIDE SEQUENCE</scope>
    <source>
        <tissue evidence="1">Gametophyte</tissue>
    </source>
</reference>
<dbReference type="Proteomes" id="UP000798662">
    <property type="component" value="Chromosome 1"/>
</dbReference>
<protein>
    <submittedName>
        <fullName evidence="1">Uncharacterized protein</fullName>
    </submittedName>
</protein>
<sequence length="707" mass="71824">MRRPRHDSSLAVAATTHGQVRYVQRRRQFCARACTRAYRAHSPFTRATIVFSFITAKDVRVALRSPILSGDSCVFAARVSSSSSSSIPAISRGAMPGARAGLPTGLPDADARYRVWRGQHAPLLYDAFSSRKLLWPSQVVQWGQPTASSLRGGGTAGDGNGDGGRMGGAYTTRQLFLSERTGNHRDPNTLLTYHIRVPALHTTRPGDVTRGWVETATPAPRRGGATGGGGGGTAAGGGGAGGDGAAAAAGGGTLLGNTAAGGASITNGVAGAAGAAPAGATSGGGTPSGDFPLVKRLIHPGEVNKIREVRPQVLVTHTDAPELFVWALRSQPHRRERDGGAPSVPDVTLAGHSANAEYALKVRRADVAAGGEVLVASGGADAAVLLWDLRDADGATPSSTGGGGGGALDGRASHGATAAAAASRRSLLPRTRFEGHASNVEDVAFSPLDPFLLASVADDTSLRVWDRRCPPGSVAVVRGAHTGDTYSVDWSRRGLLLTGGMDGLVKMWDPRKLVAAAASGGGGVVSGAAALTGAAAPGSADGSPPKGAPSTAAPAPVMTFAEHTAEVNSAVWHDGHPLVFASSSADCQVILWDVRKVTSAPTPPPAPGVSTGTPSPAVIFRHVGHRSAVVDFQWLPDPADPWTVASVSEDHEGSTLQVWRVCDLVMNDPAVAAAEMLEAETTRSGVGGRAAAAAAAAAIAATAASGR</sequence>
<proteinExistence type="predicted"/>